<name>A0ABM0JW90_APLCA</name>
<proteinExistence type="inferred from homology"/>
<dbReference type="Proteomes" id="UP000694888">
    <property type="component" value="Unplaced"/>
</dbReference>
<dbReference type="PANTHER" id="PTHR12000:SF42">
    <property type="entry name" value="LEGUMAIN"/>
    <property type="match status" value="1"/>
</dbReference>
<gene>
    <name evidence="4" type="primary">LOC101849706</name>
</gene>
<dbReference type="InterPro" id="IPR048501">
    <property type="entry name" value="Legum_prodom"/>
</dbReference>
<dbReference type="InterPro" id="IPR046427">
    <property type="entry name" value="Legumain_prodom_sf"/>
</dbReference>
<accession>A0ABM0JW90</accession>
<dbReference type="InterPro" id="IPR001096">
    <property type="entry name" value="Peptidase_C13"/>
</dbReference>
<organism evidence="3 4">
    <name type="scientific">Aplysia californica</name>
    <name type="common">California sea hare</name>
    <dbReference type="NCBI Taxonomy" id="6500"/>
    <lineage>
        <taxon>Eukaryota</taxon>
        <taxon>Metazoa</taxon>
        <taxon>Spiralia</taxon>
        <taxon>Lophotrochozoa</taxon>
        <taxon>Mollusca</taxon>
        <taxon>Gastropoda</taxon>
        <taxon>Heterobranchia</taxon>
        <taxon>Euthyneura</taxon>
        <taxon>Tectipleura</taxon>
        <taxon>Aplysiida</taxon>
        <taxon>Aplysioidea</taxon>
        <taxon>Aplysiidae</taxon>
        <taxon>Aplysia</taxon>
    </lineage>
</organism>
<evidence type="ECO:0000256" key="1">
    <source>
        <dbReference type="ARBA" id="ARBA00009941"/>
    </source>
</evidence>
<feature type="chain" id="PRO_5045942097" evidence="2">
    <location>
        <begin position="21"/>
        <end position="437"/>
    </location>
</feature>
<dbReference type="PANTHER" id="PTHR12000">
    <property type="entry name" value="HEMOGLOBINASE FAMILY MEMBER"/>
    <property type="match status" value="1"/>
</dbReference>
<evidence type="ECO:0000256" key="2">
    <source>
        <dbReference type="SAM" id="SignalP"/>
    </source>
</evidence>
<reference evidence="4" key="1">
    <citation type="submission" date="2025-08" db="UniProtKB">
        <authorList>
            <consortium name="RefSeq"/>
        </authorList>
    </citation>
    <scope>IDENTIFICATION</scope>
</reference>
<keyword evidence="3" id="KW-1185">Reference proteome</keyword>
<feature type="signal peptide" evidence="2">
    <location>
        <begin position="1"/>
        <end position="20"/>
    </location>
</feature>
<dbReference type="PIRSF" id="PIRSF019663">
    <property type="entry name" value="Legumain"/>
    <property type="match status" value="1"/>
</dbReference>
<evidence type="ECO:0000313" key="3">
    <source>
        <dbReference type="Proteomes" id="UP000694888"/>
    </source>
</evidence>
<evidence type="ECO:0000313" key="4">
    <source>
        <dbReference type="RefSeq" id="XP_005102987.1"/>
    </source>
</evidence>
<dbReference type="Gene3D" id="3.40.50.1460">
    <property type="match status" value="1"/>
</dbReference>
<dbReference type="Gene3D" id="1.10.132.130">
    <property type="match status" value="1"/>
</dbReference>
<dbReference type="CDD" id="cd21115">
    <property type="entry name" value="legumain_C"/>
    <property type="match status" value="1"/>
</dbReference>
<dbReference type="Pfam" id="PF01650">
    <property type="entry name" value="Peptidase_C13"/>
    <property type="match status" value="1"/>
</dbReference>
<dbReference type="RefSeq" id="XP_005102987.1">
    <property type="nucleotide sequence ID" value="XM_005102930.3"/>
</dbReference>
<protein>
    <submittedName>
        <fullName evidence="4">Legumain</fullName>
    </submittedName>
</protein>
<dbReference type="PRINTS" id="PR00776">
    <property type="entry name" value="HEMOGLOBNASE"/>
</dbReference>
<dbReference type="GeneID" id="101849706"/>
<keyword evidence="2" id="KW-0732">Signal</keyword>
<sequence>MRVLLCLSLLLAVSSLGVSARKNWALLIAGSASYGNYRHQADICHAYHIMNKAGIPDEQIVVMMYDDIANNEENPFKGNIINRPNGPNVYPGVLKDYTGSDVNAKTFLAVLQGNKAEVKRLTGREGKVIDSGPDDYVFVNFADHGGPGILGMPDPPYLKATDVNAALKSMYEKKRFAKLNFYVEACESGSIFQDLLPKDINVYVTTAANADESSYACYYDDKRGTYLGDVYSVKWMEDTDAANLTTETFEQQFKKVKEETKTSHVQQYGDVSIASYTLDKFFGNDKQRVISKSKPSSVRDQVPSELAIIQTLKNRINAAPTNSVLKSRLERELVKLQTTMLQTHDLIWDIVRTVYSEVPEKTAYDRVMKTHEDIKNFDCYYSVVDTLLGFCPGLDVTKNDFALRKFYALVNLCNHNEVGKIISAAETAAVINPLCRF</sequence>
<comment type="similarity">
    <text evidence="1">Belongs to the peptidase C13 family.</text>
</comment>